<feature type="compositionally biased region" description="Polar residues" evidence="1">
    <location>
        <begin position="136"/>
        <end position="156"/>
    </location>
</feature>
<proteinExistence type="predicted"/>
<protein>
    <submittedName>
        <fullName evidence="3">Uncharacterized protein</fullName>
    </submittedName>
</protein>
<feature type="region of interest" description="Disordered" evidence="1">
    <location>
        <begin position="24"/>
        <end position="102"/>
    </location>
</feature>
<evidence type="ECO:0000313" key="3">
    <source>
        <dbReference type="EMBL" id="KAG0665443.1"/>
    </source>
</evidence>
<dbReference type="Proteomes" id="UP000777482">
    <property type="component" value="Unassembled WGS sequence"/>
</dbReference>
<comment type="caution">
    <text evidence="3">The sequence shown here is derived from an EMBL/GenBank/DDBJ whole genome shotgun (WGS) entry which is preliminary data.</text>
</comment>
<feature type="chain" id="PRO_5040360417" evidence="2">
    <location>
        <begin position="22"/>
        <end position="261"/>
    </location>
</feature>
<accession>A0A9P6W8D6</accession>
<dbReference type="OrthoDB" id="10450981at2759"/>
<evidence type="ECO:0000256" key="2">
    <source>
        <dbReference type="SAM" id="SignalP"/>
    </source>
</evidence>
<feature type="compositionally biased region" description="Polar residues" evidence="1">
    <location>
        <begin position="206"/>
        <end position="225"/>
    </location>
</feature>
<keyword evidence="2" id="KW-0732">Signal</keyword>
<evidence type="ECO:0000256" key="1">
    <source>
        <dbReference type="SAM" id="MobiDB-lite"/>
    </source>
</evidence>
<dbReference type="AlphaFoldDB" id="A0A9P6W8D6"/>
<organism evidence="3 4">
    <name type="scientific">Rhodotorula mucilaginosa</name>
    <name type="common">Yeast</name>
    <name type="synonym">Rhodotorula rubra</name>
    <dbReference type="NCBI Taxonomy" id="5537"/>
    <lineage>
        <taxon>Eukaryota</taxon>
        <taxon>Fungi</taxon>
        <taxon>Dikarya</taxon>
        <taxon>Basidiomycota</taxon>
        <taxon>Pucciniomycotina</taxon>
        <taxon>Microbotryomycetes</taxon>
        <taxon>Sporidiobolales</taxon>
        <taxon>Sporidiobolaceae</taxon>
        <taxon>Rhodotorula</taxon>
    </lineage>
</organism>
<evidence type="ECO:0000313" key="4">
    <source>
        <dbReference type="Proteomes" id="UP000777482"/>
    </source>
</evidence>
<feature type="region of interest" description="Disordered" evidence="1">
    <location>
        <begin position="199"/>
        <end position="225"/>
    </location>
</feature>
<keyword evidence="4" id="KW-1185">Reference proteome</keyword>
<feature type="region of interest" description="Disordered" evidence="1">
    <location>
        <begin position="119"/>
        <end position="156"/>
    </location>
</feature>
<feature type="compositionally biased region" description="Polar residues" evidence="1">
    <location>
        <begin position="82"/>
        <end position="92"/>
    </location>
</feature>
<gene>
    <name evidence="3" type="ORF">C6P46_006890</name>
</gene>
<feature type="signal peptide" evidence="2">
    <location>
        <begin position="1"/>
        <end position="21"/>
    </location>
</feature>
<sequence length="261" mass="24891">MHYYRLLVACTLLTTAAPAAPLPQEAADPAAAPSVAADGTAPTTPFDPSSFAYGPESSFAAGAGPDGTNEESTPAITKDTDPITSSGNSSSPGLPEVGADDFGNINGLLSGLSGLQANAGTSNGDDKDTNAALGSLTGTAAQPTGESQDATAQSDSATPVGLVAAVMTSSAISGSSTVEPSSTDSASAAVAAVTPAPTLSPTAVADTNSTMASTNGTDNVTAPASSNLTFDSAGFLSGAEFDPAATAPAGAIAAAAATTSA</sequence>
<dbReference type="EMBL" id="PUHQ01000009">
    <property type="protein sequence ID" value="KAG0665443.1"/>
    <property type="molecule type" value="Genomic_DNA"/>
</dbReference>
<feature type="compositionally biased region" description="Low complexity" evidence="1">
    <location>
        <begin position="24"/>
        <end position="42"/>
    </location>
</feature>
<reference evidence="3 4" key="1">
    <citation type="submission" date="2020-11" db="EMBL/GenBank/DDBJ databases">
        <title>Kefir isolates.</title>
        <authorList>
            <person name="Marcisauskas S."/>
            <person name="Kim Y."/>
            <person name="Blasche S."/>
        </authorList>
    </citation>
    <scope>NUCLEOTIDE SEQUENCE [LARGE SCALE GENOMIC DNA]</scope>
    <source>
        <strain evidence="3 4">KR</strain>
    </source>
</reference>
<name>A0A9P6W8D6_RHOMI</name>